<organism evidence="1">
    <name type="scientific">marine sediment metagenome</name>
    <dbReference type="NCBI Taxonomy" id="412755"/>
    <lineage>
        <taxon>unclassified sequences</taxon>
        <taxon>metagenomes</taxon>
        <taxon>ecological metagenomes</taxon>
    </lineage>
</organism>
<protein>
    <submittedName>
        <fullName evidence="1">Uncharacterized protein</fullName>
    </submittedName>
</protein>
<dbReference type="EMBL" id="BARS01033743">
    <property type="protein sequence ID" value="GAG27885.1"/>
    <property type="molecule type" value="Genomic_DNA"/>
</dbReference>
<gene>
    <name evidence="1" type="ORF">S01H1_52213</name>
</gene>
<comment type="caution">
    <text evidence="1">The sequence shown here is derived from an EMBL/GenBank/DDBJ whole genome shotgun (WGS) entry which is preliminary data.</text>
</comment>
<proteinExistence type="predicted"/>
<sequence length="78" mass="8738">MKPRILIILLILMVVALGCSQVQMSAPYRAELNHTANRLTQLNKRCQYGDSIACKEGLRVATDYVNLMRDAVDGKESE</sequence>
<dbReference type="AlphaFoldDB" id="X0WB54"/>
<dbReference type="PROSITE" id="PS51257">
    <property type="entry name" value="PROKAR_LIPOPROTEIN"/>
    <property type="match status" value="1"/>
</dbReference>
<accession>X0WB54</accession>
<evidence type="ECO:0000313" key="1">
    <source>
        <dbReference type="EMBL" id="GAG27885.1"/>
    </source>
</evidence>
<name>X0WB54_9ZZZZ</name>
<reference evidence="1" key="1">
    <citation type="journal article" date="2014" name="Front. Microbiol.">
        <title>High frequency of phylogenetically diverse reductive dehalogenase-homologous genes in deep subseafloor sedimentary metagenomes.</title>
        <authorList>
            <person name="Kawai M."/>
            <person name="Futagami T."/>
            <person name="Toyoda A."/>
            <person name="Takaki Y."/>
            <person name="Nishi S."/>
            <person name="Hori S."/>
            <person name="Arai W."/>
            <person name="Tsubouchi T."/>
            <person name="Morono Y."/>
            <person name="Uchiyama I."/>
            <person name="Ito T."/>
            <person name="Fujiyama A."/>
            <person name="Inagaki F."/>
            <person name="Takami H."/>
        </authorList>
    </citation>
    <scope>NUCLEOTIDE SEQUENCE</scope>
    <source>
        <strain evidence="1">Expedition CK06-06</strain>
    </source>
</reference>